<reference evidence="3 4" key="1">
    <citation type="submission" date="2020-11" db="EMBL/GenBank/DDBJ databases">
        <title>Genome seq and assembly of Sphingosinicella sp.</title>
        <authorList>
            <person name="Chhetri G."/>
        </authorList>
    </citation>
    <scope>NUCLEOTIDE SEQUENCE [LARGE SCALE GENOMIC DNA]</scope>
    <source>
        <strain evidence="3 4">UDD2</strain>
    </source>
</reference>
<dbReference type="Proteomes" id="UP000594873">
    <property type="component" value="Chromosome"/>
</dbReference>
<dbReference type="PRINTS" id="PR01438">
    <property type="entry name" value="UNVRSLSTRESS"/>
</dbReference>
<dbReference type="SUPFAM" id="SSF52402">
    <property type="entry name" value="Adenine nucleotide alpha hydrolases-like"/>
    <property type="match status" value="2"/>
</dbReference>
<name>A0A7T2LLZ7_9SPHN</name>
<organism evidence="3 4">
    <name type="scientific">Allosphingosinicella flava</name>
    <dbReference type="NCBI Taxonomy" id="2771430"/>
    <lineage>
        <taxon>Bacteria</taxon>
        <taxon>Pseudomonadati</taxon>
        <taxon>Pseudomonadota</taxon>
        <taxon>Alphaproteobacteria</taxon>
        <taxon>Sphingomonadales</taxon>
        <taxon>Sphingomonadaceae</taxon>
        <taxon>Allosphingosinicella</taxon>
    </lineage>
</organism>
<dbReference type="InterPro" id="IPR006016">
    <property type="entry name" value="UspA"/>
</dbReference>
<sequence length="267" mass="28835">MKNVLVLIHDDAGQEARLQAALDLTRALGGHLTCLDVVQLPMLVGDFFSAEGYAVMLEDNEAREAGNRDRIMQHLSGEDVAWDMCKSTGEIGDCIEASAGLSDIVVANTRLEDVTSPQMASIVSSLVLRLHKPVLAIPQDWRRLDLAGNVLIAWDGSVPAMAALTGSIPLLKLAGSVHLVQVGEPACAATIEEAAVYLSRHDIEPEVKEIKGEDVRPDDIVAEQARRLNAAYLVMGAYGHSHVREAIFGGVTHRMLDRAEIPLLLAH</sequence>
<dbReference type="KEGG" id="sflv:IC614_11770"/>
<evidence type="ECO:0000313" key="3">
    <source>
        <dbReference type="EMBL" id="QPQ54969.1"/>
    </source>
</evidence>
<dbReference type="PANTHER" id="PTHR46268:SF15">
    <property type="entry name" value="UNIVERSAL STRESS PROTEIN HP_0031"/>
    <property type="match status" value="1"/>
</dbReference>
<evidence type="ECO:0000313" key="4">
    <source>
        <dbReference type="Proteomes" id="UP000594873"/>
    </source>
</evidence>
<dbReference type="CDD" id="cd00293">
    <property type="entry name" value="USP-like"/>
    <property type="match status" value="1"/>
</dbReference>
<comment type="similarity">
    <text evidence="1">Belongs to the universal stress protein A family.</text>
</comment>
<proteinExistence type="inferred from homology"/>
<dbReference type="Pfam" id="PF00582">
    <property type="entry name" value="Usp"/>
    <property type="match status" value="1"/>
</dbReference>
<evidence type="ECO:0000256" key="1">
    <source>
        <dbReference type="ARBA" id="ARBA00008791"/>
    </source>
</evidence>
<dbReference type="Gene3D" id="3.40.50.12370">
    <property type="match status" value="1"/>
</dbReference>
<dbReference type="PANTHER" id="PTHR46268">
    <property type="entry name" value="STRESS RESPONSE PROTEIN NHAX"/>
    <property type="match status" value="1"/>
</dbReference>
<dbReference type="AlphaFoldDB" id="A0A7T2LLZ7"/>
<dbReference type="RefSeq" id="WP_200971645.1">
    <property type="nucleotide sequence ID" value="NZ_CP065592.1"/>
</dbReference>
<dbReference type="InterPro" id="IPR006015">
    <property type="entry name" value="Universal_stress_UspA"/>
</dbReference>
<accession>A0A7T2LLZ7</accession>
<dbReference type="EMBL" id="CP065592">
    <property type="protein sequence ID" value="QPQ54969.1"/>
    <property type="molecule type" value="Genomic_DNA"/>
</dbReference>
<feature type="domain" description="UspA" evidence="2">
    <location>
        <begin position="193"/>
        <end position="266"/>
    </location>
</feature>
<evidence type="ECO:0000259" key="2">
    <source>
        <dbReference type="Pfam" id="PF00582"/>
    </source>
</evidence>
<protein>
    <submittedName>
        <fullName evidence="3">Universal stress protein</fullName>
    </submittedName>
</protein>
<gene>
    <name evidence="3" type="ORF">IC614_11770</name>
</gene>
<keyword evidence="4" id="KW-1185">Reference proteome</keyword>